<accession>A0A1G8EG00</accession>
<dbReference type="AlphaFoldDB" id="A0A1G8EG00"/>
<dbReference type="RefSeq" id="WP_157674788.1">
    <property type="nucleotide sequence ID" value="NZ_LT629695.1"/>
</dbReference>
<name>A0A1G8EG00_9MICO</name>
<gene>
    <name evidence="2" type="ORF">SAMN04489720_2022</name>
</gene>
<feature type="region of interest" description="Disordered" evidence="1">
    <location>
        <begin position="1"/>
        <end position="30"/>
    </location>
</feature>
<dbReference type="EMBL" id="LT629695">
    <property type="protein sequence ID" value="SDH68766.1"/>
    <property type="molecule type" value="Genomic_DNA"/>
</dbReference>
<dbReference type="STRING" id="399736.SAMN04489720_2022"/>
<keyword evidence="3" id="KW-1185">Reference proteome</keyword>
<proteinExistence type="predicted"/>
<organism evidence="2 3">
    <name type="scientific">Agrococcus jejuensis</name>
    <dbReference type="NCBI Taxonomy" id="399736"/>
    <lineage>
        <taxon>Bacteria</taxon>
        <taxon>Bacillati</taxon>
        <taxon>Actinomycetota</taxon>
        <taxon>Actinomycetes</taxon>
        <taxon>Micrococcales</taxon>
        <taxon>Microbacteriaceae</taxon>
        <taxon>Agrococcus</taxon>
    </lineage>
</organism>
<protein>
    <submittedName>
        <fullName evidence="2">Uncharacterized protein</fullName>
    </submittedName>
</protein>
<sequence length="46" mass="4433">MAAESAAPLGAPVPGSTLPPAPRILPSAPAVPLGPATASIIIRGYD</sequence>
<reference evidence="3" key="1">
    <citation type="submission" date="2016-10" db="EMBL/GenBank/DDBJ databases">
        <authorList>
            <person name="Varghese N."/>
            <person name="Submissions S."/>
        </authorList>
    </citation>
    <scope>NUCLEOTIDE SEQUENCE [LARGE SCALE GENOMIC DNA]</scope>
    <source>
        <strain evidence="3">DSM 22002</strain>
    </source>
</reference>
<evidence type="ECO:0000313" key="3">
    <source>
        <dbReference type="Proteomes" id="UP000198822"/>
    </source>
</evidence>
<dbReference type="Proteomes" id="UP000198822">
    <property type="component" value="Chromosome I"/>
</dbReference>
<evidence type="ECO:0000256" key="1">
    <source>
        <dbReference type="SAM" id="MobiDB-lite"/>
    </source>
</evidence>
<evidence type="ECO:0000313" key="2">
    <source>
        <dbReference type="EMBL" id="SDH68766.1"/>
    </source>
</evidence>